<evidence type="ECO:0000313" key="9">
    <source>
        <dbReference type="Proteomes" id="UP001149090"/>
    </source>
</evidence>
<dbReference type="GO" id="GO:0005737">
    <property type="term" value="C:cytoplasm"/>
    <property type="evidence" value="ECO:0007669"/>
    <property type="project" value="TreeGrafter"/>
</dbReference>
<dbReference type="SUPFAM" id="SSF50729">
    <property type="entry name" value="PH domain-like"/>
    <property type="match status" value="1"/>
</dbReference>
<dbReference type="InterPro" id="IPR002048">
    <property type="entry name" value="EF_hand_dom"/>
</dbReference>
<proteinExistence type="predicted"/>
<dbReference type="OrthoDB" id="10017054at2759"/>
<dbReference type="AlphaFoldDB" id="A0A9Q0R7R2"/>
<evidence type="ECO:0000259" key="7">
    <source>
        <dbReference type="PROSITE" id="PS50222"/>
    </source>
</evidence>
<keyword evidence="2" id="KW-0106">Calcium</keyword>
<dbReference type="GO" id="GO:0051017">
    <property type="term" value="P:actin filament bundle assembly"/>
    <property type="evidence" value="ECO:0007669"/>
    <property type="project" value="InterPro"/>
</dbReference>
<dbReference type="SUPFAM" id="SSF47473">
    <property type="entry name" value="EF-hand"/>
    <property type="match status" value="1"/>
</dbReference>
<dbReference type="SUPFAM" id="SSF47576">
    <property type="entry name" value="Calponin-homology domain, CH-domain"/>
    <property type="match status" value="1"/>
</dbReference>
<evidence type="ECO:0000256" key="4">
    <source>
        <dbReference type="SAM" id="Coils"/>
    </source>
</evidence>
<dbReference type="SMART" id="SM00233">
    <property type="entry name" value="PH"/>
    <property type="match status" value="1"/>
</dbReference>
<dbReference type="Pfam" id="PF00169">
    <property type="entry name" value="PH"/>
    <property type="match status" value="1"/>
</dbReference>
<comment type="caution">
    <text evidence="8">The sequence shown here is derived from an EMBL/GenBank/DDBJ whole genome shotgun (WGS) entry which is preliminary data.</text>
</comment>
<feature type="coiled-coil region" evidence="4">
    <location>
        <begin position="458"/>
        <end position="574"/>
    </location>
</feature>
<feature type="coiled-coil region" evidence="4">
    <location>
        <begin position="382"/>
        <end position="430"/>
    </location>
</feature>
<evidence type="ECO:0000259" key="6">
    <source>
        <dbReference type="PROSITE" id="PS50021"/>
    </source>
</evidence>
<dbReference type="Pfam" id="PF13499">
    <property type="entry name" value="EF-hand_7"/>
    <property type="match status" value="1"/>
</dbReference>
<dbReference type="InterPro" id="IPR039959">
    <property type="entry name" value="Fimbrin/Plastin"/>
</dbReference>
<dbReference type="Gene3D" id="1.10.418.10">
    <property type="entry name" value="Calponin-like domain"/>
    <property type="match status" value="2"/>
</dbReference>
<dbReference type="CDD" id="cd00051">
    <property type="entry name" value="EFh"/>
    <property type="match status" value="1"/>
</dbReference>
<keyword evidence="9" id="KW-1185">Reference proteome</keyword>
<dbReference type="InterPro" id="IPR011993">
    <property type="entry name" value="PH-like_dom_sf"/>
</dbReference>
<dbReference type="InterPro" id="IPR018247">
    <property type="entry name" value="EF_Hand_1_Ca_BS"/>
</dbReference>
<dbReference type="InterPro" id="IPR011992">
    <property type="entry name" value="EF-hand-dom_pair"/>
</dbReference>
<evidence type="ECO:0000313" key="8">
    <source>
        <dbReference type="EMBL" id="KAJ5069776.1"/>
    </source>
</evidence>
<dbReference type="SMART" id="SM00033">
    <property type="entry name" value="CH"/>
    <property type="match status" value="2"/>
</dbReference>
<dbReference type="EMBL" id="JAPDFW010000103">
    <property type="protein sequence ID" value="KAJ5069776.1"/>
    <property type="molecule type" value="Genomic_DNA"/>
</dbReference>
<name>A0A9Q0R7R2_ANAIG</name>
<feature type="domain" description="PH" evidence="5">
    <location>
        <begin position="834"/>
        <end position="925"/>
    </location>
</feature>
<dbReference type="PROSITE" id="PS50003">
    <property type="entry name" value="PH_DOMAIN"/>
    <property type="match status" value="1"/>
</dbReference>
<feature type="domain" description="EF-hand" evidence="7">
    <location>
        <begin position="19"/>
        <end position="54"/>
    </location>
</feature>
<evidence type="ECO:0000259" key="5">
    <source>
        <dbReference type="PROSITE" id="PS50003"/>
    </source>
</evidence>
<dbReference type="Proteomes" id="UP001149090">
    <property type="component" value="Unassembled WGS sequence"/>
</dbReference>
<sequence length="948" mass="109402">MANFRSKIKPDIAGFYSDAQLNQMFQNFKQFDIDGDGSITVDEIATVLDKIGEHLTKGQIERILDAVDTDKSGTIEFPEFVQMIHEMKGKKIGFAKYAEKVETYGKIGRTQEYSQEEKEGIVDFINNSLSDVKAVSDIIPVNPKEDDIFTIIENGILLANLIGKFFPDKIDLNSLIIKRGMYSQGDLSKNLNLVFKSAKEIGCKVNLKQEDITGGKKHLILSFIWNIMKTILMSLVSKSPISKVLNPQGAQWGGDLPPEQILLRWINYHLRQSKVTKFVTNFTSDFQDSECLIYLLHSIEPKKCTLMPLNETDLHRRADLTLNQAKNLGARKFLRPHDITNGSQRLMTVFLADLFLKNPGIQEKSEKDTELSNKLKEFEVILKQKTDSKQKIQTKIEDVRKKLDFQLQKKQKLKEQLKKIQSQLASTLSEQERLSLEKLDPTGIGYITNLQDIVMTKITTLNQSLEKSKQEKERIQQEFMREIQTLKDSYQEAEKCLQETQSSMKQIIHEGKQEQEVLSQQLKELVTEVTKLKTQKDSLEKMKDLDETRLKTQQQSMEKQVMVLKSEKITLEKETARLNEDLVIVKDELDRRKEYVKLEKSKISEETKSLEQILELNQEKMSEAKQTSKANTEALTTVLQELSEELTQTQTESEQLVEVIQKTEVENTEERQKIKMNLENVQAEQEALIQTIKDLDKELADTTQESEEIIVKAKQENDSLETKIQEMEIFAEQNEKEKIELITETDAEKERLAQEAQELEERLDNLEKDIDLVLGGTGSLQERLKREIEARNIALSRAKLDKERALMAAERDKRQILSWVEGSLGKNDRATWCKLREESQFRKIKWSKKWVVFKASQLAILPDKTVNKPEFVFHMDEARALRIDKASAKKDNCLQIKAATASIIFSLSNDKEVEDWFRVLRAARKSSEMQKRVMEDKAKQFQQTFGKK</sequence>
<dbReference type="PROSITE" id="PS50021">
    <property type="entry name" value="CH"/>
    <property type="match status" value="2"/>
</dbReference>
<dbReference type="PANTHER" id="PTHR19961">
    <property type="entry name" value="FIMBRIN/PLASTIN"/>
    <property type="match status" value="1"/>
</dbReference>
<evidence type="ECO:0000256" key="2">
    <source>
        <dbReference type="ARBA" id="ARBA00022837"/>
    </source>
</evidence>
<accession>A0A9Q0R7R2</accession>
<dbReference type="GO" id="GO:0005884">
    <property type="term" value="C:actin filament"/>
    <property type="evidence" value="ECO:0007669"/>
    <property type="project" value="TreeGrafter"/>
</dbReference>
<evidence type="ECO:0000256" key="3">
    <source>
        <dbReference type="ARBA" id="ARBA00023203"/>
    </source>
</evidence>
<evidence type="ECO:0000256" key="1">
    <source>
        <dbReference type="ARBA" id="ARBA00022737"/>
    </source>
</evidence>
<dbReference type="InterPro" id="IPR036872">
    <property type="entry name" value="CH_dom_sf"/>
</dbReference>
<dbReference type="FunFam" id="1.10.238.10:FF:000178">
    <property type="entry name" value="Calmodulin-2 A"/>
    <property type="match status" value="1"/>
</dbReference>
<dbReference type="Gene3D" id="1.10.238.10">
    <property type="entry name" value="EF-hand"/>
    <property type="match status" value="1"/>
</dbReference>
<feature type="domain" description="Calponin-homology (CH)" evidence="6">
    <location>
        <begin position="115"/>
        <end position="232"/>
    </location>
</feature>
<organism evidence="8 9">
    <name type="scientific">Anaeramoeba ignava</name>
    <name type="common">Anaerobic marine amoeba</name>
    <dbReference type="NCBI Taxonomy" id="1746090"/>
    <lineage>
        <taxon>Eukaryota</taxon>
        <taxon>Metamonada</taxon>
        <taxon>Anaeramoebidae</taxon>
        <taxon>Anaeramoeba</taxon>
    </lineage>
</organism>
<keyword evidence="4" id="KW-0175">Coiled coil</keyword>
<keyword evidence="1" id="KW-0677">Repeat</keyword>
<dbReference type="PROSITE" id="PS00018">
    <property type="entry name" value="EF_HAND_1"/>
    <property type="match status" value="2"/>
</dbReference>
<gene>
    <name evidence="8" type="ORF">M0811_02354</name>
</gene>
<reference evidence="8" key="1">
    <citation type="submission" date="2022-10" db="EMBL/GenBank/DDBJ databases">
        <title>Novel sulphate-reducing endosymbionts in the free-living metamonad Anaeramoeba.</title>
        <authorList>
            <person name="Jerlstrom-Hultqvist J."/>
            <person name="Cepicka I."/>
            <person name="Gallot-Lavallee L."/>
            <person name="Salas-Leiva D."/>
            <person name="Curtis B.A."/>
            <person name="Zahonova K."/>
            <person name="Pipaliya S."/>
            <person name="Dacks J."/>
            <person name="Roger A.J."/>
        </authorList>
    </citation>
    <scope>NUCLEOTIDE SEQUENCE</scope>
    <source>
        <strain evidence="8">BMAN</strain>
    </source>
</reference>
<dbReference type="SMART" id="SM00054">
    <property type="entry name" value="EFh"/>
    <property type="match status" value="2"/>
</dbReference>
<dbReference type="Pfam" id="PF00307">
    <property type="entry name" value="CH"/>
    <property type="match status" value="2"/>
</dbReference>
<dbReference type="GO" id="GO:0051639">
    <property type="term" value="P:actin filament network formation"/>
    <property type="evidence" value="ECO:0007669"/>
    <property type="project" value="TreeGrafter"/>
</dbReference>
<feature type="coiled-coil region" evidence="4">
    <location>
        <begin position="632"/>
        <end position="776"/>
    </location>
</feature>
<dbReference type="PANTHER" id="PTHR19961:SF18">
    <property type="entry name" value="FI19014P1"/>
    <property type="match status" value="1"/>
</dbReference>
<dbReference type="GO" id="GO:0005509">
    <property type="term" value="F:calcium ion binding"/>
    <property type="evidence" value="ECO:0007669"/>
    <property type="project" value="InterPro"/>
</dbReference>
<dbReference type="InterPro" id="IPR001715">
    <property type="entry name" value="CH_dom"/>
</dbReference>
<dbReference type="GO" id="GO:0032432">
    <property type="term" value="C:actin filament bundle"/>
    <property type="evidence" value="ECO:0007669"/>
    <property type="project" value="TreeGrafter"/>
</dbReference>
<dbReference type="InterPro" id="IPR001849">
    <property type="entry name" value="PH_domain"/>
</dbReference>
<dbReference type="PROSITE" id="PS50222">
    <property type="entry name" value="EF_HAND_2"/>
    <property type="match status" value="2"/>
</dbReference>
<feature type="domain" description="Calponin-homology (CH)" evidence="6">
    <location>
        <begin position="256"/>
        <end position="359"/>
    </location>
</feature>
<dbReference type="Gene3D" id="2.30.29.30">
    <property type="entry name" value="Pleckstrin-homology domain (PH domain)/Phosphotyrosine-binding domain (PTB)"/>
    <property type="match status" value="1"/>
</dbReference>
<dbReference type="GO" id="GO:0051015">
    <property type="term" value="F:actin filament binding"/>
    <property type="evidence" value="ECO:0007669"/>
    <property type="project" value="InterPro"/>
</dbReference>
<protein>
    <submittedName>
        <fullName evidence="8">Plastin-3</fullName>
    </submittedName>
</protein>
<feature type="domain" description="EF-hand" evidence="7">
    <location>
        <begin position="55"/>
        <end position="90"/>
    </location>
</feature>
<keyword evidence="3" id="KW-0009">Actin-binding</keyword>